<evidence type="ECO:0000256" key="2">
    <source>
        <dbReference type="ARBA" id="ARBA00004245"/>
    </source>
</evidence>
<sequence length="261" mass="29706">MSRTGSEIRKSEAQSKMIQDRITAIERHLGTLCDTLSSYTRKTARLRDKGDLLAKEIVNYAEYEKINPTLKKGLTSFAEHLSAVQDYRQAEVQRLEAKSVTPLSNYGLLCKQTKNELKSAFAAHDREHSQRKKLDKIQQKHPSDQQQISQAQTELQKASVDATRTERALEQQMESFESKKLQDIKKVLTDFVNIEMIFHAKALEVYTQCFQSLSVIEPEYDLEEFLTQIHPNNDSRRLSIASTASSADRLTTPGSTPASQR</sequence>
<dbReference type="CTD" id="20247005"/>
<evidence type="ECO:0000256" key="5">
    <source>
        <dbReference type="ARBA" id="ARBA00023212"/>
    </source>
</evidence>
<name>V3ZLA6_LOTGI</name>
<proteinExistence type="inferred from homology"/>
<dbReference type="GO" id="GO:0035869">
    <property type="term" value="C:ciliary transition zone"/>
    <property type="evidence" value="ECO:0007669"/>
    <property type="project" value="TreeGrafter"/>
</dbReference>
<reference evidence="9 10" key="1">
    <citation type="journal article" date="2013" name="Nature">
        <title>Insights into bilaterian evolution from three spiralian genomes.</title>
        <authorList>
            <person name="Simakov O."/>
            <person name="Marletaz F."/>
            <person name="Cho S.J."/>
            <person name="Edsinger-Gonzales E."/>
            <person name="Havlak P."/>
            <person name="Hellsten U."/>
            <person name="Kuo D.H."/>
            <person name="Larsson T."/>
            <person name="Lv J."/>
            <person name="Arendt D."/>
            <person name="Savage R."/>
            <person name="Osoegawa K."/>
            <person name="de Jong P."/>
            <person name="Grimwood J."/>
            <person name="Chapman J.A."/>
            <person name="Shapiro H."/>
            <person name="Aerts A."/>
            <person name="Otillar R.P."/>
            <person name="Terry A.Y."/>
            <person name="Boore J.L."/>
            <person name="Grigoriev I.V."/>
            <person name="Lindberg D.R."/>
            <person name="Seaver E.C."/>
            <person name="Weisblat D.A."/>
            <person name="Putnam N.H."/>
            <person name="Rokhsar D.S."/>
        </authorList>
    </citation>
    <scope>NUCLEOTIDE SEQUENCE [LARGE SCALE GENOMIC DNA]</scope>
</reference>
<feature type="non-terminal residue" evidence="9">
    <location>
        <position position="261"/>
    </location>
</feature>
<dbReference type="EMBL" id="KB203331">
    <property type="protein sequence ID" value="ESO85072.1"/>
    <property type="molecule type" value="Genomic_DNA"/>
</dbReference>
<feature type="region of interest" description="Disordered" evidence="8">
    <location>
        <begin position="240"/>
        <end position="261"/>
    </location>
</feature>
<dbReference type="GO" id="GO:0036064">
    <property type="term" value="C:ciliary basal body"/>
    <property type="evidence" value="ECO:0007669"/>
    <property type="project" value="TreeGrafter"/>
</dbReference>
<dbReference type="GO" id="GO:0060271">
    <property type="term" value="P:cilium assembly"/>
    <property type="evidence" value="ECO:0007669"/>
    <property type="project" value="InterPro"/>
</dbReference>
<dbReference type="KEGG" id="lgi:LOTGIDRAFT_221535"/>
<gene>
    <name evidence="9" type="ORF">LOTGIDRAFT_221535</name>
</gene>
<keyword evidence="10" id="KW-1185">Reference proteome</keyword>
<dbReference type="PANTHER" id="PTHR21223:SF2">
    <property type="entry name" value="CBY1-INTERACTING BAR DOMAIN-CONTAINING PROTEIN HOMOLOG"/>
    <property type="match status" value="1"/>
</dbReference>
<evidence type="ECO:0000256" key="6">
    <source>
        <dbReference type="ARBA" id="ARBA00023273"/>
    </source>
</evidence>
<evidence type="ECO:0000256" key="4">
    <source>
        <dbReference type="ARBA" id="ARBA00022794"/>
    </source>
</evidence>
<dbReference type="Proteomes" id="UP000030746">
    <property type="component" value="Unassembled WGS sequence"/>
</dbReference>
<keyword evidence="6" id="KW-0966">Cell projection</keyword>
<dbReference type="InterPro" id="IPR027267">
    <property type="entry name" value="AH/BAR_dom_sf"/>
</dbReference>
<dbReference type="PANTHER" id="PTHR21223">
    <property type="entry name" value="CBY1-INTERACTING BAR DOMAIN-CONTAINING PROTEIN HOMOLOG"/>
    <property type="match status" value="1"/>
</dbReference>
<evidence type="ECO:0000256" key="1">
    <source>
        <dbReference type="ARBA" id="ARBA00004138"/>
    </source>
</evidence>
<dbReference type="Pfam" id="PF06730">
    <property type="entry name" value="FAM92"/>
    <property type="match status" value="1"/>
</dbReference>
<evidence type="ECO:0000313" key="9">
    <source>
        <dbReference type="EMBL" id="ESO85072.1"/>
    </source>
</evidence>
<accession>V3ZLA6</accession>
<dbReference type="RefSeq" id="XP_009064215.1">
    <property type="nucleotide sequence ID" value="XM_009065967.1"/>
</dbReference>
<dbReference type="HOGENOM" id="CLU_072172_1_0_1"/>
<organism evidence="9 10">
    <name type="scientific">Lottia gigantea</name>
    <name type="common">Giant owl limpet</name>
    <dbReference type="NCBI Taxonomy" id="225164"/>
    <lineage>
        <taxon>Eukaryota</taxon>
        <taxon>Metazoa</taxon>
        <taxon>Spiralia</taxon>
        <taxon>Lophotrochozoa</taxon>
        <taxon>Mollusca</taxon>
        <taxon>Gastropoda</taxon>
        <taxon>Patellogastropoda</taxon>
        <taxon>Lottioidea</taxon>
        <taxon>Lottiidae</taxon>
        <taxon>Lottia</taxon>
    </lineage>
</organism>
<dbReference type="OrthoDB" id="60621at2759"/>
<evidence type="ECO:0000256" key="7">
    <source>
        <dbReference type="ARBA" id="ARBA00029449"/>
    </source>
</evidence>
<comment type="similarity">
    <text evidence="7">Belongs to the CIBAR family.</text>
</comment>
<dbReference type="SUPFAM" id="SSF103657">
    <property type="entry name" value="BAR/IMD domain-like"/>
    <property type="match status" value="1"/>
</dbReference>
<feature type="region of interest" description="Disordered" evidence="8">
    <location>
        <begin position="124"/>
        <end position="148"/>
    </location>
</feature>
<dbReference type="GeneID" id="20247005"/>
<dbReference type="AlphaFoldDB" id="V3ZLA6"/>
<dbReference type="STRING" id="225164.V3ZLA6"/>
<evidence type="ECO:0000313" key="10">
    <source>
        <dbReference type="Proteomes" id="UP000030746"/>
    </source>
</evidence>
<dbReference type="OMA" id="EYEKWNP"/>
<keyword evidence="5" id="KW-0206">Cytoskeleton</keyword>
<dbReference type="InterPro" id="IPR035590">
    <property type="entry name" value="BAR_CBAR1/2"/>
</dbReference>
<dbReference type="Gene3D" id="1.20.1270.60">
    <property type="entry name" value="Arfaptin homology (AH) domain/BAR domain"/>
    <property type="match status" value="1"/>
</dbReference>
<protein>
    <recommendedName>
        <fullName evidence="11">BAR domain-containing protein</fullName>
    </recommendedName>
</protein>
<comment type="subcellular location">
    <subcellularLocation>
        <location evidence="1">Cell projection</location>
        <location evidence="1">Cilium</location>
    </subcellularLocation>
    <subcellularLocation>
        <location evidence="2">Cytoplasm</location>
        <location evidence="2">Cytoskeleton</location>
    </subcellularLocation>
</comment>
<evidence type="ECO:0000256" key="8">
    <source>
        <dbReference type="SAM" id="MobiDB-lite"/>
    </source>
</evidence>
<keyword evidence="3" id="KW-0963">Cytoplasm</keyword>
<dbReference type="InterPro" id="IPR009602">
    <property type="entry name" value="CBAR/FAM92"/>
</dbReference>
<keyword evidence="4" id="KW-0970">Cilium biogenesis/degradation</keyword>
<dbReference type="CDD" id="cd07598">
    <property type="entry name" value="BAR_FAM92"/>
    <property type="match status" value="1"/>
</dbReference>
<evidence type="ECO:0008006" key="11">
    <source>
        <dbReference type="Google" id="ProtNLM"/>
    </source>
</evidence>
<evidence type="ECO:0000256" key="3">
    <source>
        <dbReference type="ARBA" id="ARBA00022490"/>
    </source>
</evidence>